<feature type="domain" description="Helicase-associated" evidence="1">
    <location>
        <begin position="61"/>
        <end position="108"/>
    </location>
</feature>
<name>A0A7S4SME1_9STRA</name>
<dbReference type="PANTHER" id="PTHR33418:SF1">
    <property type="entry name" value="HELICASE-ASSOCIATED DOMAIN-CONTAINING PROTEIN"/>
    <property type="match status" value="1"/>
</dbReference>
<evidence type="ECO:0000313" key="2">
    <source>
        <dbReference type="EMBL" id="CAE4649310.1"/>
    </source>
</evidence>
<protein>
    <recommendedName>
        <fullName evidence="1">Helicase-associated domain-containing protein</fullName>
    </recommendedName>
</protein>
<dbReference type="PANTHER" id="PTHR33418">
    <property type="entry name" value="HELICASE-ASSOCIATED"/>
    <property type="match status" value="1"/>
</dbReference>
<evidence type="ECO:0000259" key="1">
    <source>
        <dbReference type="Pfam" id="PF03457"/>
    </source>
</evidence>
<reference evidence="2" key="1">
    <citation type="submission" date="2021-01" db="EMBL/GenBank/DDBJ databases">
        <authorList>
            <person name="Corre E."/>
            <person name="Pelletier E."/>
            <person name="Niang G."/>
            <person name="Scheremetjew M."/>
            <person name="Finn R."/>
            <person name="Kale V."/>
            <person name="Holt S."/>
            <person name="Cochrane G."/>
            <person name="Meng A."/>
            <person name="Brown T."/>
            <person name="Cohen L."/>
        </authorList>
    </citation>
    <scope>NUCLEOTIDE SEQUENCE</scope>
    <source>
        <strain evidence="2">GSO104</strain>
    </source>
</reference>
<sequence>MNIVISYGGRSLMSSVHSKHKMDIVMYLNMMHKTNLWDCGSACKDSYTRRISLESRSYTTKAQNGHCNVSTKDVRNKSLGQWVKKQRQLYKKNALDPDRIQQLNSIGFIWDLK</sequence>
<dbReference type="Pfam" id="PF03457">
    <property type="entry name" value="HA"/>
    <property type="match status" value="1"/>
</dbReference>
<dbReference type="InterPro" id="IPR005114">
    <property type="entry name" value="Helicase_assoc"/>
</dbReference>
<dbReference type="AlphaFoldDB" id="A0A7S4SME1"/>
<proteinExistence type="predicted"/>
<dbReference type="EMBL" id="HBNS01048312">
    <property type="protein sequence ID" value="CAE4649310.1"/>
    <property type="molecule type" value="Transcribed_RNA"/>
</dbReference>
<organism evidence="2">
    <name type="scientific">Ditylum brightwellii</name>
    <dbReference type="NCBI Taxonomy" id="49249"/>
    <lineage>
        <taxon>Eukaryota</taxon>
        <taxon>Sar</taxon>
        <taxon>Stramenopiles</taxon>
        <taxon>Ochrophyta</taxon>
        <taxon>Bacillariophyta</taxon>
        <taxon>Mediophyceae</taxon>
        <taxon>Lithodesmiophycidae</taxon>
        <taxon>Lithodesmiales</taxon>
        <taxon>Lithodesmiaceae</taxon>
        <taxon>Ditylum</taxon>
    </lineage>
</organism>
<accession>A0A7S4SME1</accession>
<dbReference type="Gene3D" id="6.10.140.530">
    <property type="match status" value="1"/>
</dbReference>
<gene>
    <name evidence="2" type="ORF">DBRI00130_LOCUS37164</name>
</gene>